<gene>
    <name evidence="5" type="ORF">PRMUPPPA20_04980</name>
</gene>
<organism evidence="5 6">
    <name type="scientific">Xylanibacter ruminicola</name>
    <name type="common">Prevotella ruminicola</name>
    <dbReference type="NCBI Taxonomy" id="839"/>
    <lineage>
        <taxon>Bacteria</taxon>
        <taxon>Pseudomonadati</taxon>
        <taxon>Bacteroidota</taxon>
        <taxon>Bacteroidia</taxon>
        <taxon>Bacteroidales</taxon>
        <taxon>Prevotellaceae</taxon>
        <taxon>Xylanibacter</taxon>
    </lineage>
</organism>
<dbReference type="SMART" id="SM00028">
    <property type="entry name" value="TPR"/>
    <property type="match status" value="8"/>
</dbReference>
<dbReference type="InterPro" id="IPR019734">
    <property type="entry name" value="TPR_rpt"/>
</dbReference>
<dbReference type="PANTHER" id="PTHR45586">
    <property type="entry name" value="TPR REPEAT-CONTAINING PROTEIN PA4667"/>
    <property type="match status" value="1"/>
</dbReference>
<evidence type="ECO:0008006" key="7">
    <source>
        <dbReference type="Google" id="ProtNLM"/>
    </source>
</evidence>
<sequence length="533" mass="60911">MMRMKKIGLSLLLLLSVTTGYGQREYDQFFLEAMMQRQKGNNDAAFDLLRHCLEINPDAPEAYYFLAQYYNALKDGEKSLAYIQKAAALDPDNATYMETLAQAYIRQQDYEAAIPVVEKIYERDKEREDLLEMLFQLYQQVGDFDSAVEVLNRIEAIDGKSERLSVAKSEIYTRQGNKKAAIAEIKALAEKFPNDGNYQALYGETLMMNGQLKKALKVYDKILKDEPDNNRVLMSLRTYHQALGHREIADSLTERVLLNRNATIEEKILLLRQEISASENAGGDSTRVLQLFDKILKQPQTDEHMAILCASYMNVKKMPKDTIATVLTKALQLAPDNSSARLQLIGYAWEADDMERVIALCQDARQYNPDEMAFYYYQGIAYYRRDSLDAALSTFKNGIGVIKEDSDPAIVSDFYAVMGDILHQKGLMKEAYEAYDSCLQWKDDNMGCLNNYAYFLSESGEQLAKAEQMSFKTVKAEPKNATYLDTYAWILYMLGRYSEAKIYIDQALQNLDESIDNSVIQEHAEKIKQKANQ</sequence>
<dbReference type="RefSeq" id="WP_139294878.1">
    <property type="nucleotide sequence ID" value="NZ_FRCJ01000009.1"/>
</dbReference>
<keyword evidence="1" id="KW-0677">Repeat</keyword>
<accession>A0AA37MND1</accession>
<name>A0AA37MND1_XYLRU</name>
<protein>
    <recommendedName>
        <fullName evidence="7">Tetratricopeptide repeat-containing protein</fullName>
    </recommendedName>
</protein>
<evidence type="ECO:0000313" key="5">
    <source>
        <dbReference type="EMBL" id="GJG32389.1"/>
    </source>
</evidence>
<keyword evidence="2 3" id="KW-0802">TPR repeat</keyword>
<feature type="chain" id="PRO_5041241771" description="Tetratricopeptide repeat-containing protein" evidence="4">
    <location>
        <begin position="23"/>
        <end position="533"/>
    </location>
</feature>
<reference evidence="5" key="1">
    <citation type="submission" date="2021-08" db="EMBL/GenBank/DDBJ databases">
        <title>Prevotella lacticifex sp. nov., isolated from rumen of cow.</title>
        <authorList>
            <person name="Shinkai T."/>
            <person name="Ikeyama N."/>
            <person name="Kumagai M."/>
            <person name="Ohmori H."/>
            <person name="Sakamoto M."/>
            <person name="Ohkuma M."/>
            <person name="Mitsumori M."/>
        </authorList>
    </citation>
    <scope>NUCLEOTIDE SEQUENCE</scope>
    <source>
        <strain evidence="5">JCM 8259</strain>
    </source>
</reference>
<dbReference type="Pfam" id="PF14559">
    <property type="entry name" value="TPR_19"/>
    <property type="match status" value="3"/>
</dbReference>
<proteinExistence type="predicted"/>
<dbReference type="SUPFAM" id="SSF48452">
    <property type="entry name" value="TPR-like"/>
    <property type="match status" value="1"/>
</dbReference>
<dbReference type="Proteomes" id="UP000887097">
    <property type="component" value="Unassembled WGS sequence"/>
</dbReference>
<dbReference type="InterPro" id="IPR011990">
    <property type="entry name" value="TPR-like_helical_dom_sf"/>
</dbReference>
<comment type="caution">
    <text evidence="5">The sequence shown here is derived from an EMBL/GenBank/DDBJ whole genome shotgun (WGS) entry which is preliminary data.</text>
</comment>
<evidence type="ECO:0000256" key="2">
    <source>
        <dbReference type="ARBA" id="ARBA00022803"/>
    </source>
</evidence>
<feature type="repeat" description="TPR" evidence="3">
    <location>
        <begin position="60"/>
        <end position="93"/>
    </location>
</feature>
<dbReference type="EMBL" id="BPTT01000001">
    <property type="protein sequence ID" value="GJG32389.1"/>
    <property type="molecule type" value="Genomic_DNA"/>
</dbReference>
<dbReference type="PROSITE" id="PS50005">
    <property type="entry name" value="TPR"/>
    <property type="match status" value="2"/>
</dbReference>
<evidence type="ECO:0000313" key="6">
    <source>
        <dbReference type="Proteomes" id="UP000887097"/>
    </source>
</evidence>
<feature type="signal peptide" evidence="4">
    <location>
        <begin position="1"/>
        <end position="22"/>
    </location>
</feature>
<feature type="repeat" description="TPR" evidence="3">
    <location>
        <begin position="196"/>
        <end position="229"/>
    </location>
</feature>
<dbReference type="Gene3D" id="1.25.40.10">
    <property type="entry name" value="Tetratricopeptide repeat domain"/>
    <property type="match status" value="3"/>
</dbReference>
<keyword evidence="4" id="KW-0732">Signal</keyword>
<dbReference type="Pfam" id="PF13181">
    <property type="entry name" value="TPR_8"/>
    <property type="match status" value="1"/>
</dbReference>
<dbReference type="InterPro" id="IPR051012">
    <property type="entry name" value="CellSynth/LPSAsmb/PSIAsmb"/>
</dbReference>
<evidence type="ECO:0000256" key="1">
    <source>
        <dbReference type="ARBA" id="ARBA00022737"/>
    </source>
</evidence>
<evidence type="ECO:0000256" key="4">
    <source>
        <dbReference type="SAM" id="SignalP"/>
    </source>
</evidence>
<dbReference type="AlphaFoldDB" id="A0AA37MND1"/>
<dbReference type="PANTHER" id="PTHR45586:SF1">
    <property type="entry name" value="LIPOPOLYSACCHARIDE ASSEMBLY PROTEIN B"/>
    <property type="match status" value="1"/>
</dbReference>
<evidence type="ECO:0000256" key="3">
    <source>
        <dbReference type="PROSITE-ProRule" id="PRU00339"/>
    </source>
</evidence>